<dbReference type="InterPro" id="IPR023361">
    <property type="entry name" value="DUF1285_beta_roll_sf"/>
</dbReference>
<name>A0A0R2TWN2_9GAMM</name>
<dbReference type="Gene3D" id="2.30.270.10">
    <property type="entry name" value="duf1285 protein"/>
    <property type="match status" value="1"/>
</dbReference>
<dbReference type="Pfam" id="PF21028">
    <property type="entry name" value="DUF1285_C"/>
    <property type="match status" value="1"/>
</dbReference>
<dbReference type="Gene3D" id="3.10.540.10">
    <property type="entry name" value="duf1285 like domain"/>
    <property type="match status" value="1"/>
</dbReference>
<evidence type="ECO:0000259" key="1">
    <source>
        <dbReference type="Pfam" id="PF06938"/>
    </source>
</evidence>
<evidence type="ECO:0008006" key="5">
    <source>
        <dbReference type="Google" id="ProtNLM"/>
    </source>
</evidence>
<evidence type="ECO:0000259" key="2">
    <source>
        <dbReference type="Pfam" id="PF21028"/>
    </source>
</evidence>
<dbReference type="Pfam" id="PF06938">
    <property type="entry name" value="DUF1285_N"/>
    <property type="match status" value="1"/>
</dbReference>
<dbReference type="AlphaFoldDB" id="A0A0R2TWN2"/>
<reference evidence="3 4" key="1">
    <citation type="submission" date="2015-10" db="EMBL/GenBank/DDBJ databases">
        <title>Metagenome-Assembled Genomes uncover a global brackish microbiome.</title>
        <authorList>
            <person name="Hugerth L.W."/>
            <person name="Larsson J."/>
            <person name="Alneberg J."/>
            <person name="Lindh M.V."/>
            <person name="Legrand C."/>
            <person name="Pinhassi J."/>
            <person name="Andersson A.F."/>
        </authorList>
    </citation>
    <scope>NUCLEOTIDE SEQUENCE [LARGE SCALE GENOMIC DNA]</scope>
    <source>
        <strain evidence="3">BACL26 MAG-121220-bin70</strain>
    </source>
</reference>
<feature type="domain" description="DUF1285" evidence="2">
    <location>
        <begin position="93"/>
        <end position="187"/>
    </location>
</feature>
<dbReference type="PIRSF" id="PIRSF029557">
    <property type="entry name" value="UCP029557"/>
    <property type="match status" value="1"/>
</dbReference>
<dbReference type="Proteomes" id="UP000051213">
    <property type="component" value="Unassembled WGS sequence"/>
</dbReference>
<protein>
    <recommendedName>
        <fullName evidence="5">Proteophosphoglycan</fullName>
    </recommendedName>
</protein>
<comment type="caution">
    <text evidence="3">The sequence shown here is derived from an EMBL/GenBank/DDBJ whole genome shotgun (WGS) entry which is preliminary data.</text>
</comment>
<dbReference type="InterPro" id="IPR010707">
    <property type="entry name" value="DUF1285"/>
</dbReference>
<accession>A0A0R2TWN2</accession>
<dbReference type="InterPro" id="IPR048342">
    <property type="entry name" value="DUF1285_C"/>
</dbReference>
<evidence type="ECO:0000313" key="3">
    <source>
        <dbReference type="EMBL" id="KRO91176.1"/>
    </source>
</evidence>
<evidence type="ECO:0000313" key="4">
    <source>
        <dbReference type="Proteomes" id="UP000051213"/>
    </source>
</evidence>
<dbReference type="EMBL" id="LICA01000588">
    <property type="protein sequence ID" value="KRO91176.1"/>
    <property type="molecule type" value="Genomic_DNA"/>
</dbReference>
<feature type="domain" description="DUF1285" evidence="1">
    <location>
        <begin position="26"/>
        <end position="90"/>
    </location>
</feature>
<sequence length="191" mass="21673">MKTSDTLDNLFADLIALQSNSVTKLPPVHLWNPKNSGDMDIRIDREGRWIHEGGEIKRPALVKLFSSILKLENNQYFLVTPVEKWKISVEVAPFFITQVTRVVRNDQQAISCMTLNDETIILNEDHPLIIKYESLSDEPTPLVKVRGNLWALVSRSAFYQLVAWGENPSGNEDNAVYLTSMGRQFLLGKST</sequence>
<organism evidence="3 4">
    <name type="scientific">SAR92 bacterium BACL26 MAG-121220-bin70</name>
    <dbReference type="NCBI Taxonomy" id="1655626"/>
    <lineage>
        <taxon>Bacteria</taxon>
        <taxon>Pseudomonadati</taxon>
        <taxon>Pseudomonadota</taxon>
        <taxon>Gammaproteobacteria</taxon>
        <taxon>Cellvibrionales</taxon>
        <taxon>Porticoccaceae</taxon>
        <taxon>SAR92 clade</taxon>
    </lineage>
</organism>
<proteinExistence type="predicted"/>
<dbReference type="InterPro" id="IPR048341">
    <property type="entry name" value="DUF1285_N"/>
</dbReference>
<gene>
    <name evidence="3" type="ORF">ABS24_04860</name>
</gene>